<organism evidence="11 12">
    <name type="scientific">Tripterygium wilfordii</name>
    <name type="common">Thunder God vine</name>
    <dbReference type="NCBI Taxonomy" id="458696"/>
    <lineage>
        <taxon>Eukaryota</taxon>
        <taxon>Viridiplantae</taxon>
        <taxon>Streptophyta</taxon>
        <taxon>Embryophyta</taxon>
        <taxon>Tracheophyta</taxon>
        <taxon>Spermatophyta</taxon>
        <taxon>Magnoliopsida</taxon>
        <taxon>eudicotyledons</taxon>
        <taxon>Gunneridae</taxon>
        <taxon>Pentapetalae</taxon>
        <taxon>rosids</taxon>
        <taxon>fabids</taxon>
        <taxon>Celastrales</taxon>
        <taxon>Celastraceae</taxon>
        <taxon>Tripterygium</taxon>
    </lineage>
</organism>
<sequence length="606" mass="67781">MPGLQTSSVFQVFMKTDMGASAFMLSPSLLILLLPLSSSTLNKGSHLSVENPGDVLVSPHNVFTAGFYAVGDNAYCFAVWFSDPFCSSNNCTIVWMANRDEPVNGKRSRLSLLDGGNVVLADADHSTVWTTNTASISSTQLDLYDSGNLVLHNFNGTILWQSFDSPTDTLLPEQPLTRKVQLVSARSQSNFSSGFFKLYFDNDNVLRLLFDGPEVSDIYWPDPELMTWENGRSTYNNSRIAVLDSKGNFSSTDDFTFLSADFGLSRQRRLKIDFDGNLRLYSRVGIGGKWVVTWQAMSQPCRIHGTCGPNSICSYVPSSGRKCSCIPGYKVTNPADWSSGCEPEFNIPCTAGEVGFLQLTNVEFFGYDFGFYPNCTLECCKRLCLETCNCKGFQFKFIKHDHPSGIPYCYPKTLLLNGHHSPNFQGDLYLKVPKTGLFRQNDSEKKASLDCPGESLKQLNRTYARQNKNRTLEALLLIAIIVGAVEFIIFLVPNFLIRTHKNRRAQLQGLNSTDNGEETQHKGMATWVREKMNDVAISGSSSIEDIIDPKLEGEYDKKNMEILVAVALKCVVEDRNARPTMSQVVEMLTSHENDKHLRKDDDHHME</sequence>
<evidence type="ECO:0000256" key="7">
    <source>
        <dbReference type="ARBA" id="ARBA00023180"/>
    </source>
</evidence>
<proteinExistence type="predicted"/>
<evidence type="ECO:0000256" key="6">
    <source>
        <dbReference type="ARBA" id="ARBA00023157"/>
    </source>
</evidence>
<dbReference type="Pfam" id="PF00954">
    <property type="entry name" value="S_locus_glycop"/>
    <property type="match status" value="1"/>
</dbReference>
<dbReference type="InParanoid" id="A0A7J7CPP6"/>
<dbReference type="FunFam" id="2.90.10.10:FF:000017">
    <property type="entry name" value="Putative receptor protein kinase ZmPK1"/>
    <property type="match status" value="1"/>
</dbReference>
<evidence type="ECO:0000259" key="9">
    <source>
        <dbReference type="PROSITE" id="PS50927"/>
    </source>
</evidence>
<dbReference type="Gene3D" id="2.90.10.10">
    <property type="entry name" value="Bulb-type lectin domain"/>
    <property type="match status" value="1"/>
</dbReference>
<dbReference type="PANTHER" id="PTHR47974">
    <property type="entry name" value="OS07G0415500 PROTEIN"/>
    <property type="match status" value="1"/>
</dbReference>
<evidence type="ECO:0000256" key="3">
    <source>
        <dbReference type="ARBA" id="ARBA00022729"/>
    </source>
</evidence>
<feature type="domain" description="Apple" evidence="10">
    <location>
        <begin position="349"/>
        <end position="433"/>
    </location>
</feature>
<feature type="transmembrane region" description="Helical" evidence="8">
    <location>
        <begin position="474"/>
        <end position="497"/>
    </location>
</feature>
<dbReference type="PROSITE" id="PS50948">
    <property type="entry name" value="PAN"/>
    <property type="match status" value="1"/>
</dbReference>
<dbReference type="InterPro" id="IPR003609">
    <property type="entry name" value="Pan_app"/>
</dbReference>
<dbReference type="PANTHER" id="PTHR47974:SF3">
    <property type="entry name" value="RECEPTOR-LIKE SERINE_THREONINE-PROTEIN KINASE"/>
    <property type="match status" value="1"/>
</dbReference>
<evidence type="ECO:0000256" key="5">
    <source>
        <dbReference type="ARBA" id="ARBA00023136"/>
    </source>
</evidence>
<name>A0A7J7CPP6_TRIWF</name>
<feature type="domain" description="Bulb-type lectin" evidence="9">
    <location>
        <begin position="41"/>
        <end position="164"/>
    </location>
</feature>
<gene>
    <name evidence="11" type="ORF">HS088_TW14G00217</name>
</gene>
<reference evidence="11 12" key="1">
    <citation type="journal article" date="2020" name="Nat. Commun.">
        <title>Genome of Tripterygium wilfordii and identification of cytochrome P450 involved in triptolide biosynthesis.</title>
        <authorList>
            <person name="Tu L."/>
            <person name="Su P."/>
            <person name="Zhang Z."/>
            <person name="Gao L."/>
            <person name="Wang J."/>
            <person name="Hu T."/>
            <person name="Zhou J."/>
            <person name="Zhang Y."/>
            <person name="Zhao Y."/>
            <person name="Liu Y."/>
            <person name="Song Y."/>
            <person name="Tong Y."/>
            <person name="Lu Y."/>
            <person name="Yang J."/>
            <person name="Xu C."/>
            <person name="Jia M."/>
            <person name="Peters R.J."/>
            <person name="Huang L."/>
            <person name="Gao W."/>
        </authorList>
    </citation>
    <scope>NUCLEOTIDE SEQUENCE [LARGE SCALE GENOMIC DNA]</scope>
    <source>
        <strain evidence="12">cv. XIE 37</strain>
        <tissue evidence="11">Leaf</tissue>
    </source>
</reference>
<evidence type="ECO:0000313" key="11">
    <source>
        <dbReference type="EMBL" id="KAF5736083.1"/>
    </source>
</evidence>
<evidence type="ECO:0000259" key="10">
    <source>
        <dbReference type="PROSITE" id="PS50948"/>
    </source>
</evidence>
<dbReference type="Gene3D" id="1.10.510.10">
    <property type="entry name" value="Transferase(Phosphotransferase) domain 1"/>
    <property type="match status" value="1"/>
</dbReference>
<keyword evidence="6" id="KW-1015">Disulfide bond</keyword>
<protein>
    <submittedName>
        <fullName evidence="11">Putative serine-threonine protein kinase plant-type</fullName>
    </submittedName>
</protein>
<comment type="subcellular location">
    <subcellularLocation>
        <location evidence="1">Membrane</location>
        <topology evidence="1">Single-pass membrane protein</topology>
    </subcellularLocation>
</comment>
<dbReference type="EMBL" id="JAAARO010000014">
    <property type="protein sequence ID" value="KAF5736083.1"/>
    <property type="molecule type" value="Genomic_DNA"/>
</dbReference>
<dbReference type="SUPFAM" id="SSF51110">
    <property type="entry name" value="alpha-D-mannose-specific plant lectins"/>
    <property type="match status" value="1"/>
</dbReference>
<comment type="caution">
    <text evidence="11">The sequence shown here is derived from an EMBL/GenBank/DDBJ whole genome shotgun (WGS) entry which is preliminary data.</text>
</comment>
<evidence type="ECO:0000256" key="8">
    <source>
        <dbReference type="SAM" id="Phobius"/>
    </source>
</evidence>
<dbReference type="PROSITE" id="PS50927">
    <property type="entry name" value="BULB_LECTIN"/>
    <property type="match status" value="1"/>
</dbReference>
<keyword evidence="2 8" id="KW-0812">Transmembrane</keyword>
<keyword evidence="12" id="KW-1185">Reference proteome</keyword>
<evidence type="ECO:0000313" key="12">
    <source>
        <dbReference type="Proteomes" id="UP000593562"/>
    </source>
</evidence>
<dbReference type="SMART" id="SM00108">
    <property type="entry name" value="B_lectin"/>
    <property type="match status" value="1"/>
</dbReference>
<dbReference type="GO" id="GO:0016020">
    <property type="term" value="C:membrane"/>
    <property type="evidence" value="ECO:0007669"/>
    <property type="project" value="UniProtKB-SubCell"/>
</dbReference>
<accession>A0A7J7CPP6</accession>
<dbReference type="Proteomes" id="UP000593562">
    <property type="component" value="Unassembled WGS sequence"/>
</dbReference>
<dbReference type="CDD" id="cd00028">
    <property type="entry name" value="B_lectin"/>
    <property type="match status" value="1"/>
</dbReference>
<keyword evidence="11" id="KW-0418">Kinase</keyword>
<dbReference type="GO" id="GO:0048544">
    <property type="term" value="P:recognition of pollen"/>
    <property type="evidence" value="ECO:0007669"/>
    <property type="project" value="InterPro"/>
</dbReference>
<evidence type="ECO:0000256" key="4">
    <source>
        <dbReference type="ARBA" id="ARBA00022989"/>
    </source>
</evidence>
<keyword evidence="11" id="KW-0808">Transferase</keyword>
<evidence type="ECO:0000256" key="1">
    <source>
        <dbReference type="ARBA" id="ARBA00004167"/>
    </source>
</evidence>
<keyword evidence="7" id="KW-0325">Glycoprotein</keyword>
<dbReference type="InterPro" id="IPR000858">
    <property type="entry name" value="S_locus_glycoprot_dom"/>
</dbReference>
<keyword evidence="4 8" id="KW-1133">Transmembrane helix</keyword>
<dbReference type="GO" id="GO:0016301">
    <property type="term" value="F:kinase activity"/>
    <property type="evidence" value="ECO:0007669"/>
    <property type="project" value="UniProtKB-KW"/>
</dbReference>
<dbReference type="InterPro" id="IPR001480">
    <property type="entry name" value="Bulb-type_lectin_dom"/>
</dbReference>
<dbReference type="AlphaFoldDB" id="A0A7J7CPP6"/>
<evidence type="ECO:0000256" key="2">
    <source>
        <dbReference type="ARBA" id="ARBA00022692"/>
    </source>
</evidence>
<dbReference type="Pfam" id="PF01453">
    <property type="entry name" value="B_lectin"/>
    <property type="match status" value="1"/>
</dbReference>
<dbReference type="InterPro" id="IPR036426">
    <property type="entry name" value="Bulb-type_lectin_dom_sf"/>
</dbReference>
<keyword evidence="5 8" id="KW-0472">Membrane</keyword>
<keyword evidence="3" id="KW-0732">Signal</keyword>